<feature type="signal peptide" evidence="13">
    <location>
        <begin position="1"/>
        <end position="15"/>
    </location>
</feature>
<dbReference type="GO" id="GO:0052917">
    <property type="term" value="F:dol-P-Man:Man(7)GlcNAc(2)-PP-Dol alpha-1,6-mannosyltransferase activity"/>
    <property type="evidence" value="ECO:0007669"/>
    <property type="project" value="UniProtKB-EC"/>
</dbReference>
<dbReference type="OrthoDB" id="19039at2759"/>
<feature type="transmembrane region" description="Helical" evidence="12">
    <location>
        <begin position="350"/>
        <end position="369"/>
    </location>
</feature>
<comment type="pathway">
    <text evidence="2">Protein modification; protein glycosylation.</text>
</comment>
<feature type="chain" id="PRO_5024433568" description="Mannosyltransferase" evidence="13">
    <location>
        <begin position="16"/>
        <end position="574"/>
    </location>
</feature>
<dbReference type="OMA" id="WWVEVRM"/>
<dbReference type="PANTHER" id="PTHR22760:SF1">
    <property type="entry name" value="DOL-P-MAN:MAN(7)GLCNAC(2)-PP-DOL ALPHA-1,6-MANNOSYLTRANSFERASE"/>
    <property type="match status" value="1"/>
</dbReference>
<keyword evidence="8 12" id="KW-1133">Transmembrane helix</keyword>
<dbReference type="AlphaFoldDB" id="A0A5M3MZF3"/>
<evidence type="ECO:0000313" key="15">
    <source>
        <dbReference type="Proteomes" id="UP000053558"/>
    </source>
</evidence>
<feature type="transmembrane region" description="Helical" evidence="12">
    <location>
        <begin position="96"/>
        <end position="113"/>
    </location>
</feature>
<dbReference type="Proteomes" id="UP000053558">
    <property type="component" value="Unassembled WGS sequence"/>
</dbReference>
<dbReference type="RefSeq" id="XP_007766113.1">
    <property type="nucleotide sequence ID" value="XM_007767923.1"/>
</dbReference>
<organism evidence="14 15">
    <name type="scientific">Coniophora puteana (strain RWD-64-598)</name>
    <name type="common">Brown rot fungus</name>
    <dbReference type="NCBI Taxonomy" id="741705"/>
    <lineage>
        <taxon>Eukaryota</taxon>
        <taxon>Fungi</taxon>
        <taxon>Dikarya</taxon>
        <taxon>Basidiomycota</taxon>
        <taxon>Agaricomycotina</taxon>
        <taxon>Agaricomycetes</taxon>
        <taxon>Agaricomycetidae</taxon>
        <taxon>Boletales</taxon>
        <taxon>Coniophorineae</taxon>
        <taxon>Coniophoraceae</taxon>
        <taxon>Coniophora</taxon>
    </lineage>
</organism>
<evidence type="ECO:0000256" key="5">
    <source>
        <dbReference type="ARBA" id="ARBA00022679"/>
    </source>
</evidence>
<feature type="transmembrane region" description="Helical" evidence="12">
    <location>
        <begin position="218"/>
        <end position="241"/>
    </location>
</feature>
<gene>
    <name evidence="14" type="ORF">CONPUDRAFT_151427</name>
</gene>
<evidence type="ECO:0000256" key="9">
    <source>
        <dbReference type="ARBA" id="ARBA00023136"/>
    </source>
</evidence>
<keyword evidence="13" id="KW-0732">Signal</keyword>
<evidence type="ECO:0000256" key="2">
    <source>
        <dbReference type="ARBA" id="ARBA00004922"/>
    </source>
</evidence>
<feature type="transmembrane region" description="Helical" evidence="12">
    <location>
        <begin position="323"/>
        <end position="343"/>
    </location>
</feature>
<dbReference type="InterPro" id="IPR005599">
    <property type="entry name" value="GPI_mannosylTrfase"/>
</dbReference>
<dbReference type="KEGG" id="cput:CONPUDRAFT_151427"/>
<comment type="subcellular location">
    <subcellularLocation>
        <location evidence="1 12">Endoplasmic reticulum membrane</location>
        <topology evidence="1 12">Multi-pass membrane protein</topology>
    </subcellularLocation>
</comment>
<comment type="catalytic activity">
    <reaction evidence="11">
        <text>an alpha-D-Man-(1-&gt;2)-alpha-D-Man-(1-&gt;2)-alpha-D-Man-(1-&gt;3)-[alpha-D-Man-(1-&gt;2)-alpha-D-Man-(1-&gt;3)-alpha-D-Man-(1-&gt;6)]-beta-D-Man-(1-&gt;4)-beta-D-GlcNAc-(1-&gt;4)-alpha-D-GlcNAc-diphospho-di-trans,poly-cis-dolichol + a di-trans,poly-cis-dolichyl beta-D-mannosyl phosphate = an alpha-D-Man-(1-&gt;2)-alpha-D-Man-(1-&gt;2)-alpha-D-Man-(1-&gt;3)-[alpha-D-Man-(1-&gt;2)-alpha-D-Man-(1-&gt;3)-[alpha-D-Man-(1-&gt;6)]-alpha-D-Man-(1-&gt;6)]-beta-D-Man-(1-&gt;4)-beta-D-GlcNAc-(1-&gt;4)-alpha-D-GlcNAc-diphospho-di-trans,poly-cis-dolichol + a di-trans,poly-cis-dolichyl phosphate + H(+)</text>
        <dbReference type="Rhea" id="RHEA:29535"/>
        <dbReference type="Rhea" id="RHEA-COMP:19498"/>
        <dbReference type="Rhea" id="RHEA-COMP:19501"/>
        <dbReference type="Rhea" id="RHEA-COMP:19518"/>
        <dbReference type="Rhea" id="RHEA-COMP:19519"/>
        <dbReference type="ChEBI" id="CHEBI:15378"/>
        <dbReference type="ChEBI" id="CHEBI:57683"/>
        <dbReference type="ChEBI" id="CHEBI:58211"/>
        <dbReference type="ChEBI" id="CHEBI:132517"/>
        <dbReference type="ChEBI" id="CHEBI:132519"/>
        <dbReference type="EC" id="2.4.1.260"/>
    </reaction>
    <physiologicalReaction direction="left-to-right" evidence="11">
        <dbReference type="Rhea" id="RHEA:29536"/>
    </physiologicalReaction>
</comment>
<dbReference type="GO" id="GO:0005789">
    <property type="term" value="C:endoplasmic reticulum membrane"/>
    <property type="evidence" value="ECO:0007669"/>
    <property type="project" value="UniProtKB-SubCell"/>
</dbReference>
<dbReference type="PANTHER" id="PTHR22760">
    <property type="entry name" value="GLYCOSYLTRANSFERASE"/>
    <property type="match status" value="1"/>
</dbReference>
<evidence type="ECO:0000256" key="3">
    <source>
        <dbReference type="ARBA" id="ARBA00007063"/>
    </source>
</evidence>
<comment type="caution">
    <text evidence="14">The sequence shown here is derived from an EMBL/GenBank/DDBJ whole genome shotgun (WGS) entry which is preliminary data.</text>
</comment>
<keyword evidence="6 12" id="KW-0812">Transmembrane</keyword>
<evidence type="ECO:0000256" key="7">
    <source>
        <dbReference type="ARBA" id="ARBA00022824"/>
    </source>
</evidence>
<evidence type="ECO:0000256" key="6">
    <source>
        <dbReference type="ARBA" id="ARBA00022692"/>
    </source>
</evidence>
<evidence type="ECO:0000256" key="4">
    <source>
        <dbReference type="ARBA" id="ARBA00022676"/>
    </source>
</evidence>
<dbReference type="EMBL" id="JH711575">
    <property type="protein sequence ID" value="EIW84406.1"/>
    <property type="molecule type" value="Genomic_DNA"/>
</dbReference>
<evidence type="ECO:0000256" key="11">
    <source>
        <dbReference type="ARBA" id="ARBA00048899"/>
    </source>
</evidence>
<evidence type="ECO:0000313" key="14">
    <source>
        <dbReference type="EMBL" id="EIW84406.1"/>
    </source>
</evidence>
<keyword evidence="7 12" id="KW-0256">Endoplasmic reticulum</keyword>
<dbReference type="UniPathway" id="UPA00378"/>
<dbReference type="Pfam" id="PF03901">
    <property type="entry name" value="Glyco_transf_22"/>
    <property type="match status" value="1"/>
</dbReference>
<keyword evidence="15" id="KW-1185">Reference proteome</keyword>
<name>A0A5M3MZF3_CONPW</name>
<dbReference type="EC" id="2.4.1.-" evidence="12"/>
<evidence type="ECO:0000256" key="13">
    <source>
        <dbReference type="SAM" id="SignalP"/>
    </source>
</evidence>
<keyword evidence="4 12" id="KW-0328">Glycosyltransferase</keyword>
<keyword evidence="9 12" id="KW-0472">Membrane</keyword>
<keyword evidence="5 14" id="KW-0808">Transferase</keyword>
<comment type="similarity">
    <text evidence="3 12">Belongs to the glycosyltransferase 22 family.</text>
</comment>
<evidence type="ECO:0000256" key="12">
    <source>
        <dbReference type="RuleBase" id="RU363075"/>
    </source>
</evidence>
<dbReference type="GeneID" id="19202847"/>
<feature type="transmembrane region" description="Helical" evidence="12">
    <location>
        <begin position="181"/>
        <end position="206"/>
    </location>
</feature>
<evidence type="ECO:0000256" key="1">
    <source>
        <dbReference type="ARBA" id="ARBA00004477"/>
    </source>
</evidence>
<dbReference type="GO" id="GO:0006487">
    <property type="term" value="P:protein N-linked glycosylation"/>
    <property type="evidence" value="ECO:0007669"/>
    <property type="project" value="TreeGrafter"/>
</dbReference>
<evidence type="ECO:0000256" key="10">
    <source>
        <dbReference type="ARBA" id="ARBA00044721"/>
    </source>
</evidence>
<proteinExistence type="inferred from homology"/>
<comment type="function">
    <text evidence="10">Mannosyltransferase that operates in the biosynthetic pathway of dolichol-linked oligosaccharides, the glycan precursors employed in protein asparagine (N)-glycosylation. The assembly of dolichol-linked oligosaccharides begins on the cytosolic side of the endoplasmic reticulum membrane and finishes in its lumen. The sequential addition of sugars to dolichol pyrophosphate produces dolichol-linked oligosaccharides containing fourteen sugars, including two GlcNAcs, nine mannoses and three glucoses. Once assembled, the oligosaccharide is transferred from the lipid to nascent proteins by oligosaccharyltransferases. In the lumen of the endoplasmic reticulum, adds the eighth mannose residue in an alpha-1,6 linkage onto Man(7)GlcNAc(2)-PP-dolichol to produce Man(8)GlcNAc(2)-PP-dolichol.</text>
</comment>
<feature type="transmembrane region" description="Helical" evidence="12">
    <location>
        <begin position="271"/>
        <end position="294"/>
    </location>
</feature>
<protein>
    <recommendedName>
        <fullName evidence="12">Mannosyltransferase</fullName>
        <ecNumber evidence="12">2.4.1.-</ecNumber>
    </recommendedName>
</protein>
<feature type="transmembrane region" description="Helical" evidence="12">
    <location>
        <begin position="301"/>
        <end position="317"/>
    </location>
</feature>
<evidence type="ECO:0000256" key="8">
    <source>
        <dbReference type="ARBA" id="ARBA00022989"/>
    </source>
</evidence>
<sequence>MSFVADLLILGTAWAHVVVAPYTKVEESFNLHATHDVLMYGVSPDALDRYDHFTFPGAVPRTFIGSLLLGWATKLALLLAARTELVPVTSKLDVQIAARLVLATANALGLILVRHAVSRRFGRPTSLFFALLTCSQFHLPFWMGRTLPNMFALLPVNVAYYLLWNRASNATRPSPTSTSTALGLLVFTAVVFRGEVALLLAPMALYTLLAGYIGLLDLIGVGITWGFLSVALTTLVDSYFWDEWPLWPELYGIYFNVFQGKSADWGTSPPLTYFTAHLPKLLLGALPLSALGALADARARSVLFPCLAYVALLSALGHKEWRFITYVVPLFNVAAARGAWWLASRRKSNILGRFAFALALGTLAANTLITAASTRASMVNYPGGVALARFNEMYAGQEHVHIHICNLAAQTGASMFLHEHAPPYLPSSSSSPSDLSLSLSSFFFNEPNDNTPKEGWTYNKTESLTPALLASPSPSSSAVTHFTHLIVEDTPAPFVATGQWRVVEAVEGFARWTLDLPASIGDVRGGGGIDGMRKGIRGISPREVVRELAGWSPNRWMGVVRMERAERLWILERT</sequence>
<reference evidence="15" key="1">
    <citation type="journal article" date="2012" name="Science">
        <title>The Paleozoic origin of enzymatic lignin decomposition reconstructed from 31 fungal genomes.</title>
        <authorList>
            <person name="Floudas D."/>
            <person name="Binder M."/>
            <person name="Riley R."/>
            <person name="Barry K."/>
            <person name="Blanchette R.A."/>
            <person name="Henrissat B."/>
            <person name="Martinez A.T."/>
            <person name="Otillar R."/>
            <person name="Spatafora J.W."/>
            <person name="Yadav J.S."/>
            <person name="Aerts A."/>
            <person name="Benoit I."/>
            <person name="Boyd A."/>
            <person name="Carlson A."/>
            <person name="Copeland A."/>
            <person name="Coutinho P.M."/>
            <person name="de Vries R.P."/>
            <person name="Ferreira P."/>
            <person name="Findley K."/>
            <person name="Foster B."/>
            <person name="Gaskell J."/>
            <person name="Glotzer D."/>
            <person name="Gorecki P."/>
            <person name="Heitman J."/>
            <person name="Hesse C."/>
            <person name="Hori C."/>
            <person name="Igarashi K."/>
            <person name="Jurgens J.A."/>
            <person name="Kallen N."/>
            <person name="Kersten P."/>
            <person name="Kohler A."/>
            <person name="Kuees U."/>
            <person name="Kumar T.K.A."/>
            <person name="Kuo A."/>
            <person name="LaButti K."/>
            <person name="Larrondo L.F."/>
            <person name="Lindquist E."/>
            <person name="Ling A."/>
            <person name="Lombard V."/>
            <person name="Lucas S."/>
            <person name="Lundell T."/>
            <person name="Martin R."/>
            <person name="McLaughlin D.J."/>
            <person name="Morgenstern I."/>
            <person name="Morin E."/>
            <person name="Murat C."/>
            <person name="Nagy L.G."/>
            <person name="Nolan M."/>
            <person name="Ohm R.A."/>
            <person name="Patyshakuliyeva A."/>
            <person name="Rokas A."/>
            <person name="Ruiz-Duenas F.J."/>
            <person name="Sabat G."/>
            <person name="Salamov A."/>
            <person name="Samejima M."/>
            <person name="Schmutz J."/>
            <person name="Slot J.C."/>
            <person name="St John F."/>
            <person name="Stenlid J."/>
            <person name="Sun H."/>
            <person name="Sun S."/>
            <person name="Syed K."/>
            <person name="Tsang A."/>
            <person name="Wiebenga A."/>
            <person name="Young D."/>
            <person name="Pisabarro A."/>
            <person name="Eastwood D.C."/>
            <person name="Martin F."/>
            <person name="Cullen D."/>
            <person name="Grigoriev I.V."/>
            <person name="Hibbett D.S."/>
        </authorList>
    </citation>
    <scope>NUCLEOTIDE SEQUENCE [LARGE SCALE GENOMIC DNA]</scope>
    <source>
        <strain evidence="15">RWD-64-598 SS2</strain>
    </source>
</reference>
<accession>A0A5M3MZF3</accession>